<feature type="domain" description="STAS" evidence="1">
    <location>
        <begin position="23"/>
        <end position="115"/>
    </location>
</feature>
<proteinExistence type="predicted"/>
<evidence type="ECO:0000259" key="1">
    <source>
        <dbReference type="PROSITE" id="PS50801"/>
    </source>
</evidence>
<sequence>MMASGVPAGAGITRSMPAGPLWLIGLRGDFDADSVEPVREQIAEALAATARPVVFDLSRLTFCDSQLLSVLLSAAVRRPVALIGCPPPVRRLLEITGTGHVLPALPALDDAIARLAPQS</sequence>
<gene>
    <name evidence="2" type="ORF">RM877_01230</name>
</gene>
<reference evidence="3" key="1">
    <citation type="submission" date="2023-07" db="EMBL/GenBank/DDBJ databases">
        <title>30 novel species of actinomycetes from the DSMZ collection.</title>
        <authorList>
            <person name="Nouioui I."/>
        </authorList>
    </citation>
    <scope>NUCLEOTIDE SEQUENCE [LARGE SCALE GENOMIC DNA]</scope>
    <source>
        <strain evidence="3">DSM 41981</strain>
    </source>
</reference>
<dbReference type="CDD" id="cd07043">
    <property type="entry name" value="STAS_anti-anti-sigma_factors"/>
    <property type="match status" value="1"/>
</dbReference>
<dbReference type="InterPro" id="IPR036513">
    <property type="entry name" value="STAS_dom_sf"/>
</dbReference>
<dbReference type="Proteomes" id="UP001183535">
    <property type="component" value="Unassembled WGS sequence"/>
</dbReference>
<protein>
    <submittedName>
        <fullName evidence="2">STAS domain-containing protein</fullName>
    </submittedName>
</protein>
<keyword evidence="3" id="KW-1185">Reference proteome</keyword>
<accession>A0ABD5EF58</accession>
<dbReference type="SUPFAM" id="SSF52091">
    <property type="entry name" value="SpoIIaa-like"/>
    <property type="match status" value="1"/>
</dbReference>
<evidence type="ECO:0000313" key="3">
    <source>
        <dbReference type="Proteomes" id="UP001183535"/>
    </source>
</evidence>
<dbReference type="PROSITE" id="PS50801">
    <property type="entry name" value="STAS"/>
    <property type="match status" value="1"/>
</dbReference>
<dbReference type="InterPro" id="IPR058548">
    <property type="entry name" value="MlaB-like_STAS"/>
</dbReference>
<dbReference type="Gene3D" id="3.30.750.24">
    <property type="entry name" value="STAS domain"/>
    <property type="match status" value="1"/>
</dbReference>
<dbReference type="InterPro" id="IPR002645">
    <property type="entry name" value="STAS_dom"/>
</dbReference>
<dbReference type="RefSeq" id="WP_093836313.1">
    <property type="nucleotide sequence ID" value="NZ_JAVRES010000001.1"/>
</dbReference>
<organism evidence="2 3">
    <name type="scientific">Streptomyces doudnae</name>
    <dbReference type="NCBI Taxonomy" id="3075536"/>
    <lineage>
        <taxon>Bacteria</taxon>
        <taxon>Bacillati</taxon>
        <taxon>Actinomycetota</taxon>
        <taxon>Actinomycetes</taxon>
        <taxon>Kitasatosporales</taxon>
        <taxon>Streptomycetaceae</taxon>
        <taxon>Streptomyces</taxon>
    </lineage>
</organism>
<dbReference type="Pfam" id="PF13466">
    <property type="entry name" value="STAS_2"/>
    <property type="match status" value="1"/>
</dbReference>
<dbReference type="PANTHER" id="PTHR33495:SF2">
    <property type="entry name" value="ANTI-SIGMA FACTOR ANTAGONIST TM_1081-RELATED"/>
    <property type="match status" value="1"/>
</dbReference>
<evidence type="ECO:0000313" key="2">
    <source>
        <dbReference type="EMBL" id="MDT0433298.1"/>
    </source>
</evidence>
<comment type="caution">
    <text evidence="2">The sequence shown here is derived from an EMBL/GenBank/DDBJ whole genome shotgun (WGS) entry which is preliminary data.</text>
</comment>
<dbReference type="PANTHER" id="PTHR33495">
    <property type="entry name" value="ANTI-SIGMA FACTOR ANTAGONIST TM_1081-RELATED-RELATED"/>
    <property type="match status" value="1"/>
</dbReference>
<name>A0ABD5EF58_9ACTN</name>
<dbReference type="AlphaFoldDB" id="A0ABD5EF58"/>
<dbReference type="EMBL" id="JAVRES010000001">
    <property type="protein sequence ID" value="MDT0433298.1"/>
    <property type="molecule type" value="Genomic_DNA"/>
</dbReference>